<feature type="region of interest" description="Disordered" evidence="1">
    <location>
        <begin position="376"/>
        <end position="418"/>
    </location>
</feature>
<protein>
    <submittedName>
        <fullName evidence="2">Uncharacterized protein</fullName>
    </submittedName>
</protein>
<feature type="compositionally biased region" description="Polar residues" evidence="1">
    <location>
        <begin position="158"/>
        <end position="186"/>
    </location>
</feature>
<feature type="compositionally biased region" description="Basic and acidic residues" evidence="1">
    <location>
        <begin position="18"/>
        <end position="29"/>
    </location>
</feature>
<reference evidence="2" key="3">
    <citation type="submission" date="2015-04" db="UniProtKB">
        <authorList>
            <consortium name="EnsemblPlants"/>
        </authorList>
    </citation>
    <scope>IDENTIFICATION</scope>
</reference>
<reference evidence="2 3" key="1">
    <citation type="submission" date="2012-08" db="EMBL/GenBank/DDBJ databases">
        <title>Oryza genome evolution.</title>
        <authorList>
            <person name="Wing R.A."/>
        </authorList>
    </citation>
    <scope>NUCLEOTIDE SEQUENCE</scope>
</reference>
<dbReference type="eggNOG" id="ENOG502QVCZ">
    <property type="taxonomic scope" value="Eukaryota"/>
</dbReference>
<sequence length="760" mass="82349">MNFLYRTSQPAAAPELPRIPEQDQPKDGLPRPGTTLEGLIADDPYQPSASVDDNGGVVDMGGDSSDVDSKNTVPAGKHTDVLDEEGWITIPNKELPDNWNGISDMLQLQPLDRPFLFPVSELVQLSGEQVHILACLSASKQDAQTISPFRIAAVMSKNGKSSQHSTNKSSDVAENGDSNEMNGENGSQVVEDDMQSVELNGAMSPSKQDILETENLLRLEDHKQQIESMLQRFEKSNFFVRIAESDEPLWSKKRLAAPKVPEEQSYSDSQENNKASRSNAYNTVSDKGAFDGSTSGGVARGTAKCYALQNGDIVVVLQVNVGVNKMEDPVLEVLQFEKSSSGNYITKNLVNGFSSSDEDPCQELLSWLLPLDRTLPPRSLTPPTLNPTSSTQPPNIRPPPISESQDFVPEKPAKTPDIINDGQLSFRGVPLEPERYSNIAPQHVKDIVVFVDAITIVFEEASKGGSPLSLPIASIEVGHGHSLPNLALRRGEEHSFILKPATMSSKDRRTNSDAPLTLSLPKMNGTATNVALPKVCETSGFLTDQYAVLVSYRCNFTESKLFFKQATSWRPCVPSDLMISVSSELSLRNPIPSARVPQLPVQVLTLEATNMTSENLTVTVLAPEVSGSSSVVSLNSTPTTPNSSYDNLNESVRRSGLGKHRAGFRRLNSVLAGSPKESDNGGNRISTSGGYTHLWLQSAVPLGCIPARSSTTVKLELLPLTDGIITLDTLQITIREKGLTYIPEHSLEIHASSTISPASS</sequence>
<dbReference type="EnsemblPlants" id="LPERR03G03740.1">
    <property type="protein sequence ID" value="LPERR03G03740.1"/>
    <property type="gene ID" value="LPERR03G03740"/>
</dbReference>
<accession>A0A0D9VPP1</accession>
<feature type="region of interest" description="Disordered" evidence="1">
    <location>
        <begin position="254"/>
        <end position="294"/>
    </location>
</feature>
<dbReference type="Proteomes" id="UP000032180">
    <property type="component" value="Chromosome 3"/>
</dbReference>
<dbReference type="Gramene" id="LPERR03G03740.1">
    <property type="protein sequence ID" value="LPERR03G03740.1"/>
    <property type="gene ID" value="LPERR03G03740"/>
</dbReference>
<dbReference type="HOGENOM" id="CLU_021186_0_0_1"/>
<dbReference type="Gramene" id="LPERR03G03740.2">
    <property type="protein sequence ID" value="LPERR03G03740.2"/>
    <property type="gene ID" value="LPERR03G03740"/>
</dbReference>
<name>A0A0D9VPP1_9ORYZ</name>
<dbReference type="PANTHER" id="PTHR36034:SF2">
    <property type="entry name" value="EXPRESSED PROTEIN"/>
    <property type="match status" value="1"/>
</dbReference>
<dbReference type="PANTHER" id="PTHR36034">
    <property type="entry name" value="EXPRESSED PROTEIN"/>
    <property type="match status" value="1"/>
</dbReference>
<feature type="compositionally biased region" description="Polar residues" evidence="1">
    <location>
        <begin position="264"/>
        <end position="285"/>
    </location>
</feature>
<feature type="region of interest" description="Disordered" evidence="1">
    <location>
        <begin position="157"/>
        <end position="186"/>
    </location>
</feature>
<evidence type="ECO:0000256" key="1">
    <source>
        <dbReference type="SAM" id="MobiDB-lite"/>
    </source>
</evidence>
<dbReference type="EnsemblPlants" id="LPERR03G03740.2">
    <property type="protein sequence ID" value="LPERR03G03740.2"/>
    <property type="gene ID" value="LPERR03G03740"/>
</dbReference>
<feature type="compositionally biased region" description="Low complexity" evidence="1">
    <location>
        <begin position="376"/>
        <end position="394"/>
    </location>
</feature>
<feature type="region of interest" description="Disordered" evidence="1">
    <location>
        <begin position="1"/>
        <end position="53"/>
    </location>
</feature>
<evidence type="ECO:0000313" key="2">
    <source>
        <dbReference type="EnsemblPlants" id="LPERR03G03740.1"/>
    </source>
</evidence>
<dbReference type="STRING" id="77586.A0A0D9VPP1"/>
<dbReference type="AlphaFoldDB" id="A0A0D9VPP1"/>
<evidence type="ECO:0000313" key="3">
    <source>
        <dbReference type="Proteomes" id="UP000032180"/>
    </source>
</evidence>
<reference evidence="2 3" key="2">
    <citation type="submission" date="2013-12" db="EMBL/GenBank/DDBJ databases">
        <authorList>
            <person name="Yu Y."/>
            <person name="Lee S."/>
            <person name="de Baynast K."/>
            <person name="Wissotski M."/>
            <person name="Liu L."/>
            <person name="Talag J."/>
            <person name="Goicoechea J."/>
            <person name="Angelova A."/>
            <person name="Jetty R."/>
            <person name="Kudrna D."/>
            <person name="Golser W."/>
            <person name="Rivera L."/>
            <person name="Zhang J."/>
            <person name="Wing R."/>
        </authorList>
    </citation>
    <scope>NUCLEOTIDE SEQUENCE</scope>
</reference>
<organism evidence="2 3">
    <name type="scientific">Leersia perrieri</name>
    <dbReference type="NCBI Taxonomy" id="77586"/>
    <lineage>
        <taxon>Eukaryota</taxon>
        <taxon>Viridiplantae</taxon>
        <taxon>Streptophyta</taxon>
        <taxon>Embryophyta</taxon>
        <taxon>Tracheophyta</taxon>
        <taxon>Spermatophyta</taxon>
        <taxon>Magnoliopsida</taxon>
        <taxon>Liliopsida</taxon>
        <taxon>Poales</taxon>
        <taxon>Poaceae</taxon>
        <taxon>BOP clade</taxon>
        <taxon>Oryzoideae</taxon>
        <taxon>Oryzeae</taxon>
        <taxon>Oryzinae</taxon>
        <taxon>Leersia</taxon>
    </lineage>
</organism>
<feature type="compositionally biased region" description="Polar residues" evidence="1">
    <location>
        <begin position="1"/>
        <end position="10"/>
    </location>
</feature>
<proteinExistence type="predicted"/>
<keyword evidence="3" id="KW-1185">Reference proteome</keyword>